<feature type="transmembrane region" description="Helical" evidence="1">
    <location>
        <begin position="35"/>
        <end position="57"/>
    </location>
</feature>
<keyword evidence="1" id="KW-1133">Transmembrane helix</keyword>
<comment type="caution">
    <text evidence="2">The sequence shown here is derived from an EMBL/GenBank/DDBJ whole genome shotgun (WGS) entry which is preliminary data.</text>
</comment>
<name>A0ABV7NL10_9SPHN</name>
<dbReference type="EMBL" id="JBHRVU010000004">
    <property type="protein sequence ID" value="MFC3443127.1"/>
    <property type="molecule type" value="Genomic_DNA"/>
</dbReference>
<dbReference type="Proteomes" id="UP001595681">
    <property type="component" value="Unassembled WGS sequence"/>
</dbReference>
<proteinExistence type="predicted"/>
<protein>
    <submittedName>
        <fullName evidence="2">DUF3325 family protein</fullName>
    </submittedName>
</protein>
<evidence type="ECO:0000313" key="2">
    <source>
        <dbReference type="EMBL" id="MFC3443127.1"/>
    </source>
</evidence>
<dbReference type="Pfam" id="PF11804">
    <property type="entry name" value="DUF3325"/>
    <property type="match status" value="1"/>
</dbReference>
<feature type="transmembrane region" description="Helical" evidence="1">
    <location>
        <begin position="64"/>
        <end position="82"/>
    </location>
</feature>
<evidence type="ECO:0000313" key="3">
    <source>
        <dbReference type="Proteomes" id="UP001595681"/>
    </source>
</evidence>
<dbReference type="RefSeq" id="WP_380797477.1">
    <property type="nucleotide sequence ID" value="NZ_JBHRVU010000004.1"/>
</dbReference>
<evidence type="ECO:0000256" key="1">
    <source>
        <dbReference type="SAM" id="Phobius"/>
    </source>
</evidence>
<gene>
    <name evidence="2" type="ORF">ACFOKF_18310</name>
</gene>
<organism evidence="2 3">
    <name type="scientific">Sphingobium rhizovicinum</name>
    <dbReference type="NCBI Taxonomy" id="432308"/>
    <lineage>
        <taxon>Bacteria</taxon>
        <taxon>Pseudomonadati</taxon>
        <taxon>Pseudomonadota</taxon>
        <taxon>Alphaproteobacteria</taxon>
        <taxon>Sphingomonadales</taxon>
        <taxon>Sphingomonadaceae</taxon>
        <taxon>Sphingobium</taxon>
    </lineage>
</organism>
<dbReference type="InterPro" id="IPR021762">
    <property type="entry name" value="DUF3325"/>
</dbReference>
<keyword evidence="1" id="KW-0472">Membrane</keyword>
<keyword evidence="1" id="KW-0812">Transmembrane</keyword>
<accession>A0ABV7NL10</accession>
<reference evidence="3" key="1">
    <citation type="journal article" date="2019" name="Int. J. Syst. Evol. Microbiol.">
        <title>The Global Catalogue of Microorganisms (GCM) 10K type strain sequencing project: providing services to taxonomists for standard genome sequencing and annotation.</title>
        <authorList>
            <consortium name="The Broad Institute Genomics Platform"/>
            <consortium name="The Broad Institute Genome Sequencing Center for Infectious Disease"/>
            <person name="Wu L."/>
            <person name="Ma J."/>
        </authorList>
    </citation>
    <scope>NUCLEOTIDE SEQUENCE [LARGE SCALE GENOMIC DNA]</scope>
    <source>
        <strain evidence="3">CCM 7491</strain>
    </source>
</reference>
<sequence length="108" mass="11533">MMLTAGLLYLALFALAARMQRHKPVLLDAWQRRPFVAHLEMAGWALLALSLLSLGLAADPGKALVTWVGLLALLGGAIMLGMTYRPALPRIGVPVAALMIPLGLMTAF</sequence>
<keyword evidence="3" id="KW-1185">Reference proteome</keyword>